<proteinExistence type="predicted"/>
<accession>A0A0P9IYH5</accession>
<dbReference type="EMBL" id="RBPL01000026">
    <property type="protein sequence ID" value="RMO01188.1"/>
    <property type="molecule type" value="Genomic_DNA"/>
</dbReference>
<reference evidence="1 2" key="1">
    <citation type="submission" date="2018-08" db="EMBL/GenBank/DDBJ databases">
        <title>Recombination of ecologically and evolutionarily significant loci maintains genetic cohesion in the Pseudomonas syringae species complex.</title>
        <authorList>
            <person name="Dillon M."/>
            <person name="Thakur S."/>
            <person name="Almeida R.N.D."/>
            <person name="Weir B.S."/>
            <person name="Guttman D.S."/>
        </authorList>
    </citation>
    <scope>NUCLEOTIDE SEQUENCE [LARGE SCALE GENOMIC DNA]</scope>
    <source>
        <strain evidence="1 2">1089_5</strain>
    </source>
</reference>
<dbReference type="AlphaFoldDB" id="A0A0P9IYH5"/>
<protein>
    <submittedName>
        <fullName evidence="1">Uncharacterized protein</fullName>
    </submittedName>
</protein>
<organism evidence="1 2">
    <name type="scientific">Pseudomonas syringae pv. apii</name>
    <dbReference type="NCBI Taxonomy" id="81036"/>
    <lineage>
        <taxon>Bacteria</taxon>
        <taxon>Pseudomonadati</taxon>
        <taxon>Pseudomonadota</taxon>
        <taxon>Gammaproteobacteria</taxon>
        <taxon>Pseudomonadales</taxon>
        <taxon>Pseudomonadaceae</taxon>
        <taxon>Pseudomonas</taxon>
    </lineage>
</organism>
<name>A0A0P9IYH5_9PSED</name>
<gene>
    <name evidence="1" type="ORF">ALQ49_200008</name>
</gene>
<evidence type="ECO:0000313" key="1">
    <source>
        <dbReference type="EMBL" id="RMO01188.1"/>
    </source>
</evidence>
<evidence type="ECO:0000313" key="2">
    <source>
        <dbReference type="Proteomes" id="UP000278062"/>
    </source>
</evidence>
<sequence>MTYTQITPTHDWFFRHDGVKPNDPPILYQVAAWALKSPDGKGHTDVVGLIAPIFPGDASRKLHEPPPVEGYYIHRDQLTELELQQSKKR</sequence>
<comment type="caution">
    <text evidence="1">The sequence shown here is derived from an EMBL/GenBank/DDBJ whole genome shotgun (WGS) entry which is preliminary data.</text>
</comment>
<dbReference type="Proteomes" id="UP000278062">
    <property type="component" value="Unassembled WGS sequence"/>
</dbReference>